<feature type="domain" description="ParB/Spo0J HTH" evidence="1">
    <location>
        <begin position="25"/>
        <end position="122"/>
    </location>
</feature>
<dbReference type="AlphaFoldDB" id="A0A0F8Z9B4"/>
<gene>
    <name evidence="2" type="ORF">LCGC14_3062150</name>
</gene>
<protein>
    <recommendedName>
        <fullName evidence="1">ParB/Spo0J HTH domain-containing protein</fullName>
    </recommendedName>
</protein>
<evidence type="ECO:0000313" key="2">
    <source>
        <dbReference type="EMBL" id="KKK56676.1"/>
    </source>
</evidence>
<dbReference type="Pfam" id="PF17762">
    <property type="entry name" value="HTH_ParB"/>
    <property type="match status" value="1"/>
</dbReference>
<dbReference type="InterPro" id="IPR041468">
    <property type="entry name" value="HTH_ParB/Spo0J"/>
</dbReference>
<evidence type="ECO:0000259" key="1">
    <source>
        <dbReference type="Pfam" id="PF17762"/>
    </source>
</evidence>
<accession>A0A0F8Z9B4</accession>
<dbReference type="Gene3D" id="1.10.10.2830">
    <property type="match status" value="1"/>
</dbReference>
<organism evidence="2">
    <name type="scientific">marine sediment metagenome</name>
    <dbReference type="NCBI Taxonomy" id="412755"/>
    <lineage>
        <taxon>unclassified sequences</taxon>
        <taxon>metagenomes</taxon>
        <taxon>ecological metagenomes</taxon>
    </lineage>
</organism>
<reference evidence="2" key="1">
    <citation type="journal article" date="2015" name="Nature">
        <title>Complex archaea that bridge the gap between prokaryotes and eukaryotes.</title>
        <authorList>
            <person name="Spang A."/>
            <person name="Saw J.H."/>
            <person name="Jorgensen S.L."/>
            <person name="Zaremba-Niedzwiedzka K."/>
            <person name="Martijn J."/>
            <person name="Lind A.E."/>
            <person name="van Eijk R."/>
            <person name="Schleper C."/>
            <person name="Guy L."/>
            <person name="Ettema T.J."/>
        </authorList>
    </citation>
    <scope>NUCLEOTIDE SEQUENCE</scope>
</reference>
<sequence>MNDLTPQEWSDLILSLGTHLGKRRLTPIEVAEKLDVARESGLSLKEIADKVNFKDTSTLSRILRLLKLNNSIKHLVTWKSTGSISFSAASEMTGLDASLQNELAQAILEHDLTKNEVRQITQIMNRSSSNLKEALNQVLELRPRIIKKFVYIGSVLDQSVLDKISTMTQDERDMLLTNILNIILPSNITYQSHLGKSNYTIVGNDALSEGINNLETDYDQAINEFLNNEL</sequence>
<comment type="caution">
    <text evidence="2">The sequence shown here is derived from an EMBL/GenBank/DDBJ whole genome shotgun (WGS) entry which is preliminary data.</text>
</comment>
<proteinExistence type="predicted"/>
<name>A0A0F8Z9B4_9ZZZZ</name>
<dbReference type="SUPFAM" id="SSF109709">
    <property type="entry name" value="KorB DNA-binding domain-like"/>
    <property type="match status" value="1"/>
</dbReference>
<dbReference type="EMBL" id="LAZR01064874">
    <property type="protein sequence ID" value="KKK56676.1"/>
    <property type="molecule type" value="Genomic_DNA"/>
</dbReference>